<sequence length="62" mass="6600">MKTLAILSLLVAGFAVTGCGSSEPAVIGASDPEGIANYEAIIAEQQMSQRNMKEVEKEIMKE</sequence>
<dbReference type="RefSeq" id="WP_008675078.1">
    <property type="nucleotide sequence ID" value="NZ_ANOH01000086.1"/>
</dbReference>
<proteinExistence type="predicted"/>
<feature type="chain" id="PRO_5004073444" evidence="1">
    <location>
        <begin position="18"/>
        <end position="62"/>
    </location>
</feature>
<dbReference type="OrthoDB" id="9887558at2"/>
<evidence type="ECO:0000313" key="3">
    <source>
        <dbReference type="Proteomes" id="UP000011885"/>
    </source>
</evidence>
<dbReference type="PATRIC" id="fig|1263870.3.peg.1118"/>
<organism evidence="2 3">
    <name type="scientific">Rhodopirellula sallentina SM41</name>
    <dbReference type="NCBI Taxonomy" id="1263870"/>
    <lineage>
        <taxon>Bacteria</taxon>
        <taxon>Pseudomonadati</taxon>
        <taxon>Planctomycetota</taxon>
        <taxon>Planctomycetia</taxon>
        <taxon>Pirellulales</taxon>
        <taxon>Pirellulaceae</taxon>
        <taxon>Rhodopirellula</taxon>
    </lineage>
</organism>
<comment type="caution">
    <text evidence="2">The sequence shown here is derived from an EMBL/GenBank/DDBJ whole genome shotgun (WGS) entry which is preliminary data.</text>
</comment>
<name>M5UNE9_9BACT</name>
<reference evidence="2 3" key="1">
    <citation type="journal article" date="2013" name="Mar. Genomics">
        <title>Expression of sulfatases in Rhodopirellula baltica and the diversity of sulfatases in the genus Rhodopirellula.</title>
        <authorList>
            <person name="Wegner C.E."/>
            <person name="Richter-Heitmann T."/>
            <person name="Klindworth A."/>
            <person name="Klockow C."/>
            <person name="Richter M."/>
            <person name="Achstetter T."/>
            <person name="Glockner F.O."/>
            <person name="Harder J."/>
        </authorList>
    </citation>
    <scope>NUCLEOTIDE SEQUENCE [LARGE SCALE GENOMIC DNA]</scope>
    <source>
        <strain evidence="2 3">SM41</strain>
    </source>
</reference>
<dbReference type="Proteomes" id="UP000011885">
    <property type="component" value="Unassembled WGS sequence"/>
</dbReference>
<protein>
    <submittedName>
        <fullName evidence="2">Secreted protein</fullName>
    </submittedName>
</protein>
<dbReference type="EMBL" id="ANOH01000086">
    <property type="protein sequence ID" value="EMI57533.1"/>
    <property type="molecule type" value="Genomic_DNA"/>
</dbReference>
<gene>
    <name evidence="2" type="ORF">RSSM_01028</name>
</gene>
<accession>M5UNE9</accession>
<dbReference type="PROSITE" id="PS51257">
    <property type="entry name" value="PROKAR_LIPOPROTEIN"/>
    <property type="match status" value="1"/>
</dbReference>
<dbReference type="AlphaFoldDB" id="M5UNE9"/>
<evidence type="ECO:0000256" key="1">
    <source>
        <dbReference type="SAM" id="SignalP"/>
    </source>
</evidence>
<evidence type="ECO:0000313" key="2">
    <source>
        <dbReference type="EMBL" id="EMI57533.1"/>
    </source>
</evidence>
<feature type="signal peptide" evidence="1">
    <location>
        <begin position="1"/>
        <end position="17"/>
    </location>
</feature>
<keyword evidence="1" id="KW-0732">Signal</keyword>
<keyword evidence="3" id="KW-1185">Reference proteome</keyword>